<name>A0A0V0U994_9BILA</name>
<proteinExistence type="predicted"/>
<reference evidence="2 3" key="1">
    <citation type="submission" date="2015-01" db="EMBL/GenBank/DDBJ databases">
        <title>Evolution of Trichinella species and genotypes.</title>
        <authorList>
            <person name="Korhonen P.K."/>
            <person name="Edoardo P."/>
            <person name="Giuseppe L.R."/>
            <person name="Gasser R.B."/>
        </authorList>
    </citation>
    <scope>NUCLEOTIDE SEQUENCE [LARGE SCALE GENOMIC DNA]</scope>
    <source>
        <strain evidence="2">ISS417</strain>
    </source>
</reference>
<protein>
    <submittedName>
        <fullName evidence="2">Uncharacterized protein</fullName>
    </submittedName>
</protein>
<dbReference type="AlphaFoldDB" id="A0A0V0U994"/>
<evidence type="ECO:0000313" key="2">
    <source>
        <dbReference type="EMBL" id="KRX47723.1"/>
    </source>
</evidence>
<organism evidence="2 3">
    <name type="scientific">Trichinella murrelli</name>
    <dbReference type="NCBI Taxonomy" id="144512"/>
    <lineage>
        <taxon>Eukaryota</taxon>
        <taxon>Metazoa</taxon>
        <taxon>Ecdysozoa</taxon>
        <taxon>Nematoda</taxon>
        <taxon>Enoplea</taxon>
        <taxon>Dorylaimia</taxon>
        <taxon>Trichinellida</taxon>
        <taxon>Trichinellidae</taxon>
        <taxon>Trichinella</taxon>
    </lineage>
</organism>
<dbReference type="EMBL" id="JYDJ01000039">
    <property type="protein sequence ID" value="KRX47723.1"/>
    <property type="molecule type" value="Genomic_DNA"/>
</dbReference>
<gene>
    <name evidence="2" type="ORF">T05_4675</name>
</gene>
<evidence type="ECO:0000256" key="1">
    <source>
        <dbReference type="SAM" id="MobiDB-lite"/>
    </source>
</evidence>
<accession>A0A0V0U994</accession>
<comment type="caution">
    <text evidence="2">The sequence shown here is derived from an EMBL/GenBank/DDBJ whole genome shotgun (WGS) entry which is preliminary data.</text>
</comment>
<keyword evidence="3" id="KW-1185">Reference proteome</keyword>
<sequence length="60" mass="6666">MLPTPLLSTTKRASRTNPYSPQPTVAFLIIRSYATLYRLVATLSADWIDSLTAHFLPCLA</sequence>
<dbReference type="Proteomes" id="UP000055048">
    <property type="component" value="Unassembled WGS sequence"/>
</dbReference>
<feature type="region of interest" description="Disordered" evidence="1">
    <location>
        <begin position="1"/>
        <end position="21"/>
    </location>
</feature>
<evidence type="ECO:0000313" key="3">
    <source>
        <dbReference type="Proteomes" id="UP000055048"/>
    </source>
</evidence>